<dbReference type="InterPro" id="IPR036196">
    <property type="entry name" value="Ptyr_pPase_sf"/>
</dbReference>
<reference evidence="2 3" key="1">
    <citation type="submission" date="2019-06" db="EMBL/GenBank/DDBJ databases">
        <title>Sequencing the genomes of 1000 actinobacteria strains.</title>
        <authorList>
            <person name="Klenk H.-P."/>
        </authorList>
    </citation>
    <scope>NUCLEOTIDE SEQUENCE [LARGE SCALE GENOMIC DNA]</scope>
    <source>
        <strain evidence="2 3">DSM 21776</strain>
    </source>
</reference>
<gene>
    <name evidence="2" type="ORF">FHX52_1930</name>
</gene>
<feature type="domain" description="Phosphotyrosine protein phosphatase I" evidence="1">
    <location>
        <begin position="21"/>
        <end position="202"/>
    </location>
</feature>
<dbReference type="OrthoDB" id="9784339at2"/>
<sequence length="208" mass="22112">MSEASLGGAEGNDAGRRPAVGHIMVVCTGNICRSPYIERRLAGLLADTDAVVSSSGTRALVGAPIEPGSAELLVAAGGSTDGFASRQITPALLAESDLVIAATQMHRAESVRVNPRVLRRTFTLGELADLLRDADLVTEAAQTDSELPWARRLGEIALHRRGLFRARPPEESDIPDPYQRGRDAYAIMASEIEKALLVVGPALRPPIL</sequence>
<dbReference type="Proteomes" id="UP000320085">
    <property type="component" value="Unassembled WGS sequence"/>
</dbReference>
<dbReference type="Gene3D" id="3.40.50.2300">
    <property type="match status" value="1"/>
</dbReference>
<accession>A0A543PXH4</accession>
<proteinExistence type="predicted"/>
<evidence type="ECO:0000313" key="3">
    <source>
        <dbReference type="Proteomes" id="UP000320085"/>
    </source>
</evidence>
<dbReference type="SUPFAM" id="SSF52788">
    <property type="entry name" value="Phosphotyrosine protein phosphatases I"/>
    <property type="match status" value="1"/>
</dbReference>
<dbReference type="RefSeq" id="WP_141821671.1">
    <property type="nucleotide sequence ID" value="NZ_BAAAQC010000022.1"/>
</dbReference>
<dbReference type="Pfam" id="PF01451">
    <property type="entry name" value="LMWPc"/>
    <property type="match status" value="1"/>
</dbReference>
<organism evidence="2 3">
    <name type="scientific">Humibacillus xanthopallidus</name>
    <dbReference type="NCBI Taxonomy" id="412689"/>
    <lineage>
        <taxon>Bacteria</taxon>
        <taxon>Bacillati</taxon>
        <taxon>Actinomycetota</taxon>
        <taxon>Actinomycetes</taxon>
        <taxon>Micrococcales</taxon>
        <taxon>Intrasporangiaceae</taxon>
        <taxon>Humibacillus</taxon>
    </lineage>
</organism>
<dbReference type="SMART" id="SM00226">
    <property type="entry name" value="LMWPc"/>
    <property type="match status" value="1"/>
</dbReference>
<evidence type="ECO:0000313" key="2">
    <source>
        <dbReference type="EMBL" id="TQN48783.1"/>
    </source>
</evidence>
<dbReference type="AlphaFoldDB" id="A0A543PXH4"/>
<dbReference type="EMBL" id="VFQF01000001">
    <property type="protein sequence ID" value="TQN48783.1"/>
    <property type="molecule type" value="Genomic_DNA"/>
</dbReference>
<name>A0A543PXH4_9MICO</name>
<comment type="caution">
    <text evidence="2">The sequence shown here is derived from an EMBL/GenBank/DDBJ whole genome shotgun (WGS) entry which is preliminary data.</text>
</comment>
<protein>
    <submittedName>
        <fullName evidence="2">Protein-tyrosine phosphatase</fullName>
    </submittedName>
</protein>
<dbReference type="InterPro" id="IPR023485">
    <property type="entry name" value="Ptyr_pPase"/>
</dbReference>
<evidence type="ECO:0000259" key="1">
    <source>
        <dbReference type="SMART" id="SM00226"/>
    </source>
</evidence>